<dbReference type="PANTHER" id="PTHR45630:SF11">
    <property type="entry name" value="CATION-TRANSPORTING P-TYPE ATPASE N-TERMINAL DOMAIN-CONTAINING PROTEIN"/>
    <property type="match status" value="1"/>
</dbReference>
<dbReference type="Pfam" id="PF00122">
    <property type="entry name" value="E1-E2_ATPase"/>
    <property type="match status" value="1"/>
</dbReference>
<feature type="region of interest" description="Disordered" evidence="10">
    <location>
        <begin position="231"/>
        <end position="280"/>
    </location>
</feature>
<dbReference type="PANTHER" id="PTHR45630">
    <property type="entry name" value="CATION-TRANSPORTING ATPASE-RELATED"/>
    <property type="match status" value="1"/>
</dbReference>
<organism evidence="14 15">
    <name type="scientific">Smittium culicis</name>
    <dbReference type="NCBI Taxonomy" id="133412"/>
    <lineage>
        <taxon>Eukaryota</taxon>
        <taxon>Fungi</taxon>
        <taxon>Fungi incertae sedis</taxon>
        <taxon>Zoopagomycota</taxon>
        <taxon>Kickxellomycotina</taxon>
        <taxon>Harpellomycetes</taxon>
        <taxon>Harpellales</taxon>
        <taxon>Legeriomycetaceae</taxon>
        <taxon>Smittium</taxon>
    </lineage>
</organism>
<protein>
    <submittedName>
        <fullName evidence="14">Putative cation-transporting ATPase 13A5</fullName>
    </submittedName>
</protein>
<dbReference type="InterPro" id="IPR036412">
    <property type="entry name" value="HAD-like_sf"/>
</dbReference>
<evidence type="ECO:0000313" key="14">
    <source>
        <dbReference type="EMBL" id="OMJ23663.1"/>
    </source>
</evidence>
<reference evidence="14 15" key="1">
    <citation type="submission" date="2017-01" db="EMBL/GenBank/DDBJ databases">
        <authorList>
            <person name="Mah S.A."/>
            <person name="Swanson W.J."/>
            <person name="Moy G.W."/>
            <person name="Vacquier V.D."/>
        </authorList>
    </citation>
    <scope>NUCLEOTIDE SEQUENCE [LARGE SCALE GENOMIC DNA]</scope>
    <source>
        <strain evidence="14 15">GSMNP</strain>
    </source>
</reference>
<dbReference type="OrthoDB" id="48943at2759"/>
<feature type="chain" id="PRO_5012932588" evidence="12">
    <location>
        <begin position="32"/>
        <end position="1465"/>
    </location>
</feature>
<evidence type="ECO:0000256" key="7">
    <source>
        <dbReference type="ARBA" id="ARBA00022967"/>
    </source>
</evidence>
<feature type="compositionally biased region" description="Low complexity" evidence="10">
    <location>
        <begin position="239"/>
        <end position="258"/>
    </location>
</feature>
<dbReference type="InterPro" id="IPR008250">
    <property type="entry name" value="ATPase_P-typ_transduc_dom_A_sf"/>
</dbReference>
<evidence type="ECO:0000259" key="13">
    <source>
        <dbReference type="Pfam" id="PF00122"/>
    </source>
</evidence>
<dbReference type="PRINTS" id="PR00119">
    <property type="entry name" value="CATATPASE"/>
</dbReference>
<keyword evidence="6" id="KW-0460">Magnesium</keyword>
<evidence type="ECO:0000256" key="8">
    <source>
        <dbReference type="ARBA" id="ARBA00022989"/>
    </source>
</evidence>
<keyword evidence="3" id="KW-0479">Metal-binding</keyword>
<name>A0A1R1Y9V1_9FUNG</name>
<dbReference type="InterPro" id="IPR018303">
    <property type="entry name" value="ATPase_P-typ_P_site"/>
</dbReference>
<dbReference type="GO" id="GO:0019829">
    <property type="term" value="F:ATPase-coupled monoatomic cation transmembrane transporter activity"/>
    <property type="evidence" value="ECO:0007669"/>
    <property type="project" value="TreeGrafter"/>
</dbReference>
<feature type="transmembrane region" description="Helical" evidence="11">
    <location>
        <begin position="343"/>
        <end position="361"/>
    </location>
</feature>
<dbReference type="SFLD" id="SFLDS00003">
    <property type="entry name" value="Haloacid_Dehalogenase"/>
    <property type="match status" value="1"/>
</dbReference>
<evidence type="ECO:0000256" key="12">
    <source>
        <dbReference type="SAM" id="SignalP"/>
    </source>
</evidence>
<evidence type="ECO:0000256" key="11">
    <source>
        <dbReference type="SAM" id="Phobius"/>
    </source>
</evidence>
<feature type="compositionally biased region" description="Polar residues" evidence="10">
    <location>
        <begin position="259"/>
        <end position="275"/>
    </location>
</feature>
<keyword evidence="7" id="KW-1278">Translocase</keyword>
<keyword evidence="5" id="KW-0067">ATP-binding</keyword>
<dbReference type="SFLD" id="SFLDF00027">
    <property type="entry name" value="p-type_atpase"/>
    <property type="match status" value="1"/>
</dbReference>
<comment type="subcellular location">
    <subcellularLocation>
        <location evidence="1">Membrane</location>
        <topology evidence="1">Multi-pass membrane protein</topology>
    </subcellularLocation>
</comment>
<feature type="domain" description="P-type ATPase A" evidence="13">
    <location>
        <begin position="560"/>
        <end position="651"/>
    </location>
</feature>
<evidence type="ECO:0000256" key="9">
    <source>
        <dbReference type="ARBA" id="ARBA00023136"/>
    </source>
</evidence>
<feature type="transmembrane region" description="Helical" evidence="11">
    <location>
        <begin position="186"/>
        <end position="207"/>
    </location>
</feature>
<dbReference type="Gene3D" id="2.70.150.10">
    <property type="entry name" value="Calcium-transporting ATPase, cytoplasmic transduction domain A"/>
    <property type="match status" value="1"/>
</dbReference>
<dbReference type="NCBIfam" id="TIGR01657">
    <property type="entry name" value="P-ATPase-V"/>
    <property type="match status" value="1"/>
</dbReference>
<dbReference type="STRING" id="133412.A0A1R1Y9V1"/>
<evidence type="ECO:0000256" key="6">
    <source>
        <dbReference type="ARBA" id="ARBA00022842"/>
    </source>
</evidence>
<feature type="transmembrane region" description="Helical" evidence="11">
    <location>
        <begin position="1352"/>
        <end position="1374"/>
    </location>
</feature>
<dbReference type="GO" id="GO:0140358">
    <property type="term" value="F:P-type transmembrane transporter activity"/>
    <property type="evidence" value="ECO:0007669"/>
    <property type="project" value="InterPro"/>
</dbReference>
<feature type="transmembrane region" description="Helical" evidence="11">
    <location>
        <begin position="698"/>
        <end position="718"/>
    </location>
</feature>
<dbReference type="InterPro" id="IPR059000">
    <property type="entry name" value="ATPase_P-type_domA"/>
</dbReference>
<keyword evidence="4" id="KW-0547">Nucleotide-binding</keyword>
<evidence type="ECO:0000256" key="10">
    <source>
        <dbReference type="SAM" id="MobiDB-lite"/>
    </source>
</evidence>
<dbReference type="GO" id="GO:0005524">
    <property type="term" value="F:ATP binding"/>
    <property type="evidence" value="ECO:0007669"/>
    <property type="project" value="UniProtKB-KW"/>
</dbReference>
<dbReference type="SUPFAM" id="SSF81660">
    <property type="entry name" value="Metal cation-transporting ATPase, ATP-binding domain N"/>
    <property type="match status" value="1"/>
</dbReference>
<dbReference type="Gene3D" id="3.40.50.1000">
    <property type="entry name" value="HAD superfamily/HAD-like"/>
    <property type="match status" value="2"/>
</dbReference>
<feature type="signal peptide" evidence="12">
    <location>
        <begin position="1"/>
        <end position="31"/>
    </location>
</feature>
<evidence type="ECO:0000256" key="4">
    <source>
        <dbReference type="ARBA" id="ARBA00022741"/>
    </source>
</evidence>
<gene>
    <name evidence="14" type="ORF">AYI70_g2114</name>
</gene>
<dbReference type="SUPFAM" id="SSF56784">
    <property type="entry name" value="HAD-like"/>
    <property type="match status" value="1"/>
</dbReference>
<dbReference type="InterPro" id="IPR023214">
    <property type="entry name" value="HAD_sf"/>
</dbReference>
<evidence type="ECO:0000256" key="2">
    <source>
        <dbReference type="ARBA" id="ARBA00022692"/>
    </source>
</evidence>
<feature type="transmembrane region" description="Helical" evidence="11">
    <location>
        <begin position="724"/>
        <end position="748"/>
    </location>
</feature>
<dbReference type="GO" id="GO:0016020">
    <property type="term" value="C:membrane"/>
    <property type="evidence" value="ECO:0007669"/>
    <property type="project" value="UniProtKB-SubCell"/>
</dbReference>
<dbReference type="SUPFAM" id="SSF81653">
    <property type="entry name" value="Calcium ATPase, transduction domain A"/>
    <property type="match status" value="1"/>
</dbReference>
<evidence type="ECO:0000313" key="15">
    <source>
        <dbReference type="Proteomes" id="UP000187283"/>
    </source>
</evidence>
<feature type="transmembrane region" description="Helical" evidence="11">
    <location>
        <begin position="1206"/>
        <end position="1226"/>
    </location>
</feature>
<sequence length="1465" mass="164766">MLLPNTLKRRLNSPLALLPLFLFIAPSCVLSEPVFNKVNINQANGQPCPLIIRQGDLCPNLCVSDYSLCPPAFNNNSCPENTQLCIDGSCAQVCDELLPNPCLCGYRDPPKYSFLLKSCRRFDSIQAAYDRNDLTTILQTCESHFNFTSNPAIWGDWNLPLNDTSFWAGSFCPPQPIASYTYKEPLWVSIFSILAIQFSIILSWYLFKSKAEYKIKKIRNDAYRNSSPHFYSSAQGKVSPENSSSSSQNNSDSTQINSGSTQNYSDKPKNIINTSPEPPSIDPKLDIKGYNSHFFGTVVFYSVMATTVSWFILMIIFVCNYYGVSGSASSLAYGDNALLNRTFIYIWCFTTSWVFSVRVFMHRIRNFFRIETFASESRYIQIEYKHQTINLSNDESSTISKRVKRAEENFKSFFGLDCHVTTCPILTTLKNNKYFQYQCTRFVLNEETLVFEPFQFTFGETNELVRRKITGLSSSEAQMRLELVGFNFIEVFIPKAITSLAIEFTNIFYLYQGLILWLYYYLSYYIIGIIDTVIIIFSALVKVYIRRKSDFDVKRMAEHEDIVRVLRDGQWQDISTKFIVPGDIYRVDTCKIIPCDSVLLGGSAVIDESSLTGEPLPIRKFPIPEDSSPFSPMANKSNSLFAGTTVTQTMYVTSVPEGFTDPIALSLSTGTQTDRGQLVQKILFPVPVSFILNEQLRIVFVILAVYSIFAFALGLWFLRASTTAAWYYGMFSVSQLINPLLPAALVIGQSVAASRLRKNGVNCIDLSRIMMAGKVQVFCFDKTGTLTKDNLEFYGGLCSNISLTHQANQNDKDHSSPEFITFEENFNNFPELMQIGCSTCHTTTLINDGRLIGNPVDIEMFKASNWVIQPTANVGALDTITSPDNTKSFDIIKRFEFIHARASMSIVIKDVNTGIVHVFVKGSFERLQNTFKSGTVPNDYITRCNKLAREGGYVLSLGHRTLNESEVSEIQDMTRDEVEKDCEFVGLVVFKNLLKSDSTEAIAKLKEGDIRPVMITGDTALTGIFIARQVGMIPENTGILLADVDSGGNLSWVDIDTEEAVSQEFVDANAKDFYRHSDSSGAIETAIYGQAQRYELAMTGKAFNLLQNTNLLDTYLLNTRVFARMLPNDKVECVKSIMGYCITAMCGDGGNDCGALRVAHAGLALSDAEASIVSPFSSKSKSIMSCVELSIQGRAAMATSLAAYRFLIQFGQSVTLIKIFTFYFSVGLTQNVWIMVDAFIAVGMSFSVSLLKPTKSLSSRRPTARLLGPNVLFGTIGIVLINLLFLSGGFVWLYGKSWFRCNEFDAKLVDISKWWLLGDNFETEVIAFIGLMQLVTSAFIVNFGFKFRRRWYTNYTLFTFWIVFIVVLSFTILADPNWLGCRMRFNCGTPDVLVSLGYPRPSYKIDTYNIPLGHNVFPKSDRIQIWVISICNAIAIILWESLVILGPTREFIRKRFPLKRLKLQL</sequence>
<feature type="transmembrane region" description="Helical" evidence="11">
    <location>
        <begin position="1325"/>
        <end position="1345"/>
    </location>
</feature>
<keyword evidence="8 11" id="KW-1133">Transmembrane helix</keyword>
<feature type="transmembrane region" description="Helical" evidence="11">
    <location>
        <begin position="1423"/>
        <end position="1445"/>
    </location>
</feature>
<dbReference type="GO" id="GO:0046872">
    <property type="term" value="F:metal ion binding"/>
    <property type="evidence" value="ECO:0007669"/>
    <property type="project" value="UniProtKB-KW"/>
</dbReference>
<dbReference type="InterPro" id="IPR023298">
    <property type="entry name" value="ATPase_P-typ_TM_dom_sf"/>
</dbReference>
<dbReference type="Proteomes" id="UP000187283">
    <property type="component" value="Unassembled WGS sequence"/>
</dbReference>
<dbReference type="InterPro" id="IPR044492">
    <property type="entry name" value="P_typ_ATPase_HD_dom"/>
</dbReference>
<proteinExistence type="predicted"/>
<evidence type="ECO:0000256" key="3">
    <source>
        <dbReference type="ARBA" id="ARBA00022723"/>
    </source>
</evidence>
<keyword evidence="12" id="KW-0732">Signal</keyword>
<dbReference type="PROSITE" id="PS00154">
    <property type="entry name" value="ATPASE_E1_E2"/>
    <property type="match status" value="1"/>
</dbReference>
<evidence type="ECO:0000256" key="1">
    <source>
        <dbReference type="ARBA" id="ARBA00004141"/>
    </source>
</evidence>
<dbReference type="SUPFAM" id="SSF81665">
    <property type="entry name" value="Calcium ATPase, transmembrane domain M"/>
    <property type="match status" value="1"/>
</dbReference>
<feature type="transmembrane region" description="Helical" evidence="11">
    <location>
        <begin position="525"/>
        <end position="545"/>
    </location>
</feature>
<comment type="caution">
    <text evidence="14">The sequence shown here is derived from an EMBL/GenBank/DDBJ whole genome shotgun (WGS) entry which is preliminary data.</text>
</comment>
<keyword evidence="15" id="KW-1185">Reference proteome</keyword>
<dbReference type="InterPro" id="IPR006544">
    <property type="entry name" value="P-type_TPase_V"/>
</dbReference>
<dbReference type="SFLD" id="SFLDG00002">
    <property type="entry name" value="C1.7:_P-type_atpase_like"/>
    <property type="match status" value="1"/>
</dbReference>
<evidence type="ECO:0000256" key="5">
    <source>
        <dbReference type="ARBA" id="ARBA00022840"/>
    </source>
</evidence>
<dbReference type="Gene3D" id="3.40.1110.10">
    <property type="entry name" value="Calcium-transporting ATPase, cytoplasmic domain N"/>
    <property type="match status" value="1"/>
</dbReference>
<feature type="transmembrane region" description="Helical" evidence="11">
    <location>
        <begin position="1232"/>
        <end position="1251"/>
    </location>
</feature>
<accession>A0A1R1Y9V1</accession>
<keyword evidence="2 11" id="KW-0812">Transmembrane</keyword>
<feature type="transmembrane region" description="Helical" evidence="11">
    <location>
        <begin position="298"/>
        <end position="323"/>
    </location>
</feature>
<keyword evidence="9 11" id="KW-0472">Membrane</keyword>
<dbReference type="Gene3D" id="1.20.1110.10">
    <property type="entry name" value="Calcium-transporting ATPase, transmembrane domain"/>
    <property type="match status" value="1"/>
</dbReference>
<feature type="transmembrane region" description="Helical" evidence="11">
    <location>
        <begin position="1271"/>
        <end position="1294"/>
    </location>
</feature>
<dbReference type="EMBL" id="LSSN01000496">
    <property type="protein sequence ID" value="OMJ23663.1"/>
    <property type="molecule type" value="Genomic_DNA"/>
</dbReference>
<dbReference type="InterPro" id="IPR023299">
    <property type="entry name" value="ATPase_P-typ_cyto_dom_N"/>
</dbReference>